<accession>E6UWD8</accession>
<name>E6UWD8_VARPE</name>
<dbReference type="EMBL" id="CP002417">
    <property type="protein sequence ID" value="ADU38795.1"/>
    <property type="molecule type" value="Genomic_DNA"/>
</dbReference>
<organism evidence="1 2">
    <name type="scientific">Variovorax paradoxus (strain EPS)</name>
    <dbReference type="NCBI Taxonomy" id="595537"/>
    <lineage>
        <taxon>Bacteria</taxon>
        <taxon>Pseudomonadati</taxon>
        <taxon>Pseudomonadota</taxon>
        <taxon>Betaproteobacteria</taxon>
        <taxon>Burkholderiales</taxon>
        <taxon>Comamonadaceae</taxon>
        <taxon>Variovorax</taxon>
    </lineage>
</organism>
<dbReference type="Pfam" id="PF06042">
    <property type="entry name" value="NTP_transf_6"/>
    <property type="match status" value="1"/>
</dbReference>
<dbReference type="PANTHER" id="PTHR39166:SF1">
    <property type="entry name" value="BLL1166 PROTEIN"/>
    <property type="match status" value="1"/>
</dbReference>
<protein>
    <recommendedName>
        <fullName evidence="3">Nucleotidyltransferase family protein</fullName>
    </recommendedName>
</protein>
<dbReference type="AlphaFoldDB" id="E6UWD8"/>
<evidence type="ECO:0008006" key="3">
    <source>
        <dbReference type="Google" id="ProtNLM"/>
    </source>
</evidence>
<evidence type="ECO:0000313" key="2">
    <source>
        <dbReference type="Proteomes" id="UP000008917"/>
    </source>
</evidence>
<dbReference type="PANTHER" id="PTHR39166">
    <property type="entry name" value="BLL1166 PROTEIN"/>
    <property type="match status" value="1"/>
</dbReference>
<dbReference type="STRING" id="595537.Varpa_4632"/>
<dbReference type="Proteomes" id="UP000008917">
    <property type="component" value="Chromosome"/>
</dbReference>
<reference evidence="2" key="1">
    <citation type="submission" date="2010-12" db="EMBL/GenBank/DDBJ databases">
        <title>Complete sequence of Variovorax paradoxus EPS.</title>
        <authorList>
            <consortium name="US DOE Joint Genome Institute"/>
            <person name="Lucas S."/>
            <person name="Copeland A."/>
            <person name="Lapidus A."/>
            <person name="Cheng J.-F."/>
            <person name="Goodwin L."/>
            <person name="Pitluck S."/>
            <person name="Teshima H."/>
            <person name="Detter J.C."/>
            <person name="Han C."/>
            <person name="Tapia R."/>
            <person name="Land M."/>
            <person name="Hauser L."/>
            <person name="Kyrpides N."/>
            <person name="Ivanova N."/>
            <person name="Ovchinnikova G."/>
            <person name="Orwin P."/>
            <person name="Han J.-I.G."/>
            <person name="Woyke T."/>
        </authorList>
    </citation>
    <scope>NUCLEOTIDE SEQUENCE [LARGE SCALE GENOMIC DNA]</scope>
    <source>
        <strain evidence="2">EPS</strain>
    </source>
</reference>
<reference evidence="1 2" key="2">
    <citation type="journal article" date="2013" name="Genome Announc.">
        <title>Genome of the Root-Associated Plant Growth-Promoting Bacterium Variovorax paradoxus Strain EPS.</title>
        <authorList>
            <person name="Han J.I."/>
            <person name="Spain J.C."/>
            <person name="Leadbetter J.R."/>
            <person name="Ovchinnikova G."/>
            <person name="Goodwin L.A."/>
            <person name="Han C.S."/>
            <person name="Woyke T."/>
            <person name="Davenport K.W."/>
            <person name="Orwin P.M."/>
        </authorList>
    </citation>
    <scope>NUCLEOTIDE SEQUENCE [LARGE SCALE GENOMIC DNA]</scope>
    <source>
        <strain evidence="1 2">EPS</strain>
    </source>
</reference>
<proteinExistence type="predicted"/>
<dbReference type="KEGG" id="vpe:Varpa_4632"/>
<dbReference type="InterPro" id="IPR009267">
    <property type="entry name" value="NTP_transf_6"/>
</dbReference>
<evidence type="ECO:0000313" key="1">
    <source>
        <dbReference type="EMBL" id="ADU38795.1"/>
    </source>
</evidence>
<dbReference type="HOGENOM" id="CLU_092842_0_0_4"/>
<sequence length="211" mass="23461">MIQLSAPPPIPGSASLHTMQERFIADILKNRNNQAILARWDALALPDGWLVAGCLFQTVWNLRSGAAPEAGIKDYDLFYFDADDTSEAGERRVQARADEALGDLGITVEASNQARVHLWYESYFCHPYEALGSTRDGIDRFLVPATCVGVRPGELYAPNGLSMLYDGVLTMNPLMPHRELFDKKAASYRARWPWLQIQPGDLPHVETGPTC</sequence>
<dbReference type="eggNOG" id="COG3575">
    <property type="taxonomic scope" value="Bacteria"/>
</dbReference>
<gene>
    <name evidence="1" type="ordered locus">Varpa_4632</name>
</gene>